<dbReference type="AlphaFoldDB" id="A0ABD5W9I4"/>
<evidence type="ECO:0000256" key="2">
    <source>
        <dbReference type="ARBA" id="ARBA00022692"/>
    </source>
</evidence>
<feature type="transmembrane region" description="Helical" evidence="6">
    <location>
        <begin position="125"/>
        <end position="151"/>
    </location>
</feature>
<comment type="caution">
    <text evidence="7">The sequence shown here is derived from an EMBL/GenBank/DDBJ whole genome shotgun (WGS) entry which is preliminary data.</text>
</comment>
<feature type="transmembrane region" description="Helical" evidence="6">
    <location>
        <begin position="202"/>
        <end position="221"/>
    </location>
</feature>
<organism evidence="7 8">
    <name type="scientific">Halobaculum lipolyticum</name>
    <dbReference type="NCBI Taxonomy" id="3032001"/>
    <lineage>
        <taxon>Archaea</taxon>
        <taxon>Methanobacteriati</taxon>
        <taxon>Methanobacteriota</taxon>
        <taxon>Stenosarchaea group</taxon>
        <taxon>Halobacteria</taxon>
        <taxon>Halobacteriales</taxon>
        <taxon>Haloferacaceae</taxon>
        <taxon>Halobaculum</taxon>
    </lineage>
</organism>
<feature type="transmembrane region" description="Helical" evidence="6">
    <location>
        <begin position="171"/>
        <end position="195"/>
    </location>
</feature>
<dbReference type="RefSeq" id="WP_349770434.1">
    <property type="nucleotide sequence ID" value="NZ_CP126154.1"/>
</dbReference>
<feature type="transmembrane region" description="Helical" evidence="6">
    <location>
        <begin position="85"/>
        <end position="113"/>
    </location>
</feature>
<dbReference type="Proteomes" id="UP001596461">
    <property type="component" value="Unassembled WGS sequence"/>
</dbReference>
<evidence type="ECO:0000256" key="4">
    <source>
        <dbReference type="ARBA" id="ARBA00023136"/>
    </source>
</evidence>
<reference evidence="7 8" key="1">
    <citation type="journal article" date="2019" name="Int. J. Syst. Evol. Microbiol.">
        <title>The Global Catalogue of Microorganisms (GCM) 10K type strain sequencing project: providing services to taxonomists for standard genome sequencing and annotation.</title>
        <authorList>
            <consortium name="The Broad Institute Genomics Platform"/>
            <consortium name="The Broad Institute Genome Sequencing Center for Infectious Disease"/>
            <person name="Wu L."/>
            <person name="Ma J."/>
        </authorList>
    </citation>
    <scope>NUCLEOTIDE SEQUENCE [LARGE SCALE GENOMIC DNA]</scope>
    <source>
        <strain evidence="7 8">DT31</strain>
    </source>
</reference>
<feature type="transmembrane region" description="Helical" evidence="6">
    <location>
        <begin position="43"/>
        <end position="65"/>
    </location>
</feature>
<protein>
    <submittedName>
        <fullName evidence="7">Formate/nitrite transporter family protein</fullName>
    </submittedName>
</protein>
<evidence type="ECO:0000256" key="1">
    <source>
        <dbReference type="ARBA" id="ARBA00004141"/>
    </source>
</evidence>
<sequence length="276" mass="27950">MSTDERDADRTTGDEGDRPASNATVVERLVDSGTDQMDREAPALFLSGVSAGLDIGFGPLLVAVVTTLATAGGDPLGDRLVVGAAYSLGFVFVIVGGSELFTEHTSLAVVPVLDGRAGVGDLGRLWGLVYAGNVLGGVAFALFVVWFAPAYDLATEAAFAELAAPFVDKRVAVLFGGAVLAGWLMGLVAWLVAAADSTVARILLVVVVTGAIGFAHLPHSIAGNVEVLAATLVDPTTGVAAYLRFLAVATAGNAVGGGVFVALLKYGFVVGTVGDS</sequence>
<dbReference type="PANTHER" id="PTHR30520">
    <property type="entry name" value="FORMATE TRANSPORTER-RELATED"/>
    <property type="match status" value="1"/>
</dbReference>
<feature type="region of interest" description="Disordered" evidence="5">
    <location>
        <begin position="1"/>
        <end position="23"/>
    </location>
</feature>
<dbReference type="InterPro" id="IPR000292">
    <property type="entry name" value="For/NO2_transpt"/>
</dbReference>
<keyword evidence="3 6" id="KW-1133">Transmembrane helix</keyword>
<name>A0ABD5W9I4_9EURY</name>
<dbReference type="PANTHER" id="PTHR30520:SF2">
    <property type="entry name" value="INNER MEMBRANE PROTEIN YFDC"/>
    <property type="match status" value="1"/>
</dbReference>
<evidence type="ECO:0000313" key="7">
    <source>
        <dbReference type="EMBL" id="MFC7069981.1"/>
    </source>
</evidence>
<keyword evidence="2 6" id="KW-0812">Transmembrane</keyword>
<evidence type="ECO:0000256" key="6">
    <source>
        <dbReference type="SAM" id="Phobius"/>
    </source>
</evidence>
<evidence type="ECO:0000256" key="3">
    <source>
        <dbReference type="ARBA" id="ARBA00022989"/>
    </source>
</evidence>
<dbReference type="Gene3D" id="1.20.1080.10">
    <property type="entry name" value="Glycerol uptake facilitator protein"/>
    <property type="match status" value="1"/>
</dbReference>
<feature type="compositionally biased region" description="Basic and acidic residues" evidence="5">
    <location>
        <begin position="1"/>
        <end position="18"/>
    </location>
</feature>
<keyword evidence="8" id="KW-1185">Reference proteome</keyword>
<proteinExistence type="predicted"/>
<keyword evidence="4 6" id="KW-0472">Membrane</keyword>
<dbReference type="GeneID" id="81124791"/>
<dbReference type="EMBL" id="JBHTAH010000007">
    <property type="protein sequence ID" value="MFC7069981.1"/>
    <property type="molecule type" value="Genomic_DNA"/>
</dbReference>
<evidence type="ECO:0000313" key="8">
    <source>
        <dbReference type="Proteomes" id="UP001596461"/>
    </source>
</evidence>
<feature type="transmembrane region" description="Helical" evidence="6">
    <location>
        <begin position="241"/>
        <end position="264"/>
    </location>
</feature>
<dbReference type="GO" id="GO:0016020">
    <property type="term" value="C:membrane"/>
    <property type="evidence" value="ECO:0007669"/>
    <property type="project" value="UniProtKB-SubCell"/>
</dbReference>
<gene>
    <name evidence="7" type="ORF">ACFQL9_10035</name>
</gene>
<evidence type="ECO:0000256" key="5">
    <source>
        <dbReference type="SAM" id="MobiDB-lite"/>
    </source>
</evidence>
<comment type="subcellular location">
    <subcellularLocation>
        <location evidence="1">Membrane</location>
        <topology evidence="1">Multi-pass membrane protein</topology>
    </subcellularLocation>
</comment>
<dbReference type="Pfam" id="PF01226">
    <property type="entry name" value="Form_Nir_trans"/>
    <property type="match status" value="1"/>
</dbReference>
<dbReference type="InterPro" id="IPR023271">
    <property type="entry name" value="Aquaporin-like"/>
</dbReference>
<accession>A0ABD5W9I4</accession>